<dbReference type="OrthoDB" id="203099at2759"/>
<comment type="caution">
    <text evidence="8">The sequence shown here is derived from an EMBL/GenBank/DDBJ whole genome shotgun (WGS) entry which is preliminary data.</text>
</comment>
<keyword evidence="9" id="KW-1185">Reference proteome</keyword>
<evidence type="ECO:0000313" key="9">
    <source>
        <dbReference type="Proteomes" id="UP000799444"/>
    </source>
</evidence>
<feature type="region of interest" description="Disordered" evidence="6">
    <location>
        <begin position="638"/>
        <end position="679"/>
    </location>
</feature>
<feature type="transmembrane region" description="Helical" evidence="7">
    <location>
        <begin position="39"/>
        <end position="60"/>
    </location>
</feature>
<protein>
    <submittedName>
        <fullName evidence="8">Uncharacterized protein</fullName>
    </submittedName>
</protein>
<feature type="transmembrane region" description="Helical" evidence="7">
    <location>
        <begin position="89"/>
        <end position="109"/>
    </location>
</feature>
<dbReference type="EMBL" id="ML996239">
    <property type="protein sequence ID" value="KAF2729622.1"/>
    <property type="molecule type" value="Genomic_DNA"/>
</dbReference>
<dbReference type="PANTHER" id="PTHR21355:SF0">
    <property type="entry name" value="G-PROTEIN COUPLED RECEPTOR-ASSOCIATED PROTEIN LMBRD2"/>
    <property type="match status" value="1"/>
</dbReference>
<name>A0A9P4QRQ8_9PLEO</name>
<feature type="compositionally biased region" description="Basic and acidic residues" evidence="6">
    <location>
        <begin position="598"/>
        <end position="612"/>
    </location>
</feature>
<feature type="compositionally biased region" description="Gly residues" evidence="6">
    <location>
        <begin position="669"/>
        <end position="679"/>
    </location>
</feature>
<dbReference type="InterPro" id="IPR006876">
    <property type="entry name" value="LMBR1-like_membr_prot"/>
</dbReference>
<keyword evidence="4 7" id="KW-1133">Transmembrane helix</keyword>
<evidence type="ECO:0000313" key="8">
    <source>
        <dbReference type="EMBL" id="KAF2729622.1"/>
    </source>
</evidence>
<evidence type="ECO:0000256" key="5">
    <source>
        <dbReference type="ARBA" id="ARBA00023136"/>
    </source>
</evidence>
<organism evidence="8 9">
    <name type="scientific">Polyplosphaeria fusca</name>
    <dbReference type="NCBI Taxonomy" id="682080"/>
    <lineage>
        <taxon>Eukaryota</taxon>
        <taxon>Fungi</taxon>
        <taxon>Dikarya</taxon>
        <taxon>Ascomycota</taxon>
        <taxon>Pezizomycotina</taxon>
        <taxon>Dothideomycetes</taxon>
        <taxon>Pleosporomycetidae</taxon>
        <taxon>Pleosporales</taxon>
        <taxon>Tetraplosphaeriaceae</taxon>
        <taxon>Polyplosphaeria</taxon>
    </lineage>
</organism>
<evidence type="ECO:0000256" key="6">
    <source>
        <dbReference type="SAM" id="MobiDB-lite"/>
    </source>
</evidence>
<evidence type="ECO:0000256" key="4">
    <source>
        <dbReference type="ARBA" id="ARBA00022989"/>
    </source>
</evidence>
<evidence type="ECO:0000256" key="2">
    <source>
        <dbReference type="ARBA" id="ARBA00010487"/>
    </source>
</evidence>
<feature type="transmembrane region" description="Helical" evidence="7">
    <location>
        <begin position="159"/>
        <end position="183"/>
    </location>
</feature>
<gene>
    <name evidence="8" type="ORF">EJ04DRAFT_546189</name>
</gene>
<comment type="subcellular location">
    <subcellularLocation>
        <location evidence="1">Membrane</location>
        <topology evidence="1">Multi-pass membrane protein</topology>
    </subcellularLocation>
</comment>
<proteinExistence type="inferred from homology"/>
<dbReference type="Pfam" id="PF04791">
    <property type="entry name" value="LMBR1"/>
    <property type="match status" value="1"/>
</dbReference>
<evidence type="ECO:0000256" key="1">
    <source>
        <dbReference type="ARBA" id="ARBA00004141"/>
    </source>
</evidence>
<feature type="region of interest" description="Disordered" evidence="6">
    <location>
        <begin position="564"/>
        <end position="618"/>
    </location>
</feature>
<dbReference type="InterPro" id="IPR051584">
    <property type="entry name" value="GPCR-associated_LMBR1"/>
</dbReference>
<dbReference type="PANTHER" id="PTHR21355">
    <property type="entry name" value="G-PROTEIN COUPLED RECEPTOR-ASSOCIATED PROTEIN LMBRD2"/>
    <property type="match status" value="1"/>
</dbReference>
<dbReference type="AlphaFoldDB" id="A0A9P4QRQ8"/>
<accession>A0A9P4QRQ8</accession>
<evidence type="ECO:0000256" key="7">
    <source>
        <dbReference type="SAM" id="Phobius"/>
    </source>
</evidence>
<feature type="transmembrane region" description="Helical" evidence="7">
    <location>
        <begin position="130"/>
        <end position="147"/>
    </location>
</feature>
<keyword evidence="5 7" id="KW-0472">Membrane</keyword>
<reference evidence="8" key="1">
    <citation type="journal article" date="2020" name="Stud. Mycol.">
        <title>101 Dothideomycetes genomes: a test case for predicting lifestyles and emergence of pathogens.</title>
        <authorList>
            <person name="Haridas S."/>
            <person name="Albert R."/>
            <person name="Binder M."/>
            <person name="Bloem J."/>
            <person name="Labutti K."/>
            <person name="Salamov A."/>
            <person name="Andreopoulos B."/>
            <person name="Baker S."/>
            <person name="Barry K."/>
            <person name="Bills G."/>
            <person name="Bluhm B."/>
            <person name="Cannon C."/>
            <person name="Castanera R."/>
            <person name="Culley D."/>
            <person name="Daum C."/>
            <person name="Ezra D."/>
            <person name="Gonzalez J."/>
            <person name="Henrissat B."/>
            <person name="Kuo A."/>
            <person name="Liang C."/>
            <person name="Lipzen A."/>
            <person name="Lutzoni F."/>
            <person name="Magnuson J."/>
            <person name="Mondo S."/>
            <person name="Nolan M."/>
            <person name="Ohm R."/>
            <person name="Pangilinan J."/>
            <person name="Park H.-J."/>
            <person name="Ramirez L."/>
            <person name="Alfaro M."/>
            <person name="Sun H."/>
            <person name="Tritt A."/>
            <person name="Yoshinaga Y."/>
            <person name="Zwiers L.-H."/>
            <person name="Turgeon B."/>
            <person name="Goodwin S."/>
            <person name="Spatafora J."/>
            <person name="Crous P."/>
            <person name="Grigoriev I."/>
        </authorList>
    </citation>
    <scope>NUCLEOTIDE SEQUENCE</scope>
    <source>
        <strain evidence="8">CBS 125425</strain>
    </source>
</reference>
<feature type="transmembrane region" description="Helical" evidence="7">
    <location>
        <begin position="356"/>
        <end position="374"/>
    </location>
</feature>
<comment type="similarity">
    <text evidence="2">Belongs to the LIMR family.</text>
</comment>
<feature type="transmembrane region" description="Helical" evidence="7">
    <location>
        <begin position="6"/>
        <end position="27"/>
    </location>
</feature>
<feature type="transmembrane region" description="Helical" evidence="7">
    <location>
        <begin position="448"/>
        <end position="467"/>
    </location>
</feature>
<dbReference type="GO" id="GO:0016020">
    <property type="term" value="C:membrane"/>
    <property type="evidence" value="ECO:0007669"/>
    <property type="project" value="UniProtKB-SubCell"/>
</dbReference>
<evidence type="ECO:0000256" key="3">
    <source>
        <dbReference type="ARBA" id="ARBA00022692"/>
    </source>
</evidence>
<feature type="transmembrane region" description="Helical" evidence="7">
    <location>
        <begin position="500"/>
        <end position="517"/>
    </location>
</feature>
<keyword evidence="3 7" id="KW-0812">Transmembrane</keyword>
<sequence>MTSSPVGSTAFFVLALLVICLLVLLLLRYYLPLRLTPAYVLVPVFLAIALPASIVLLVPIDLASSAGTDTDGNRGIWLSDRVVYKSWRVAYWLTFVLSWIILPYLGEYCDSGYREPKARLLYSIRSNAQYQLIMLGSAILGAVYILFQNGFKLDSFQSLAMALAYAWGLILAIYLMGHGLVAFPRTLYRNASVSGRLKRLQGKVPKVNDKLTEALDKLDQYEYQVVQLKQRKNGTARDFQEWIDELDELNSLSENRAGTVARTTTTTVPPVITDRYLADLTRKLKRARHAKMRFSDEWEHLIRNAVQTQAILDSKASQRLEFNNLPFATPRKGFMSKLTLLTPYTRYHVHAYIIPGLYYIASLVTALASISIVWSECINPLAPKLSLIGVTVVHGQFSSGRGQVGFGGQVLAAMWLCYMCLCAFFSLTEVKVWGNRALVRRGTYQESATWYALQASKLTVPLAYNFVTFTPKMIYQDTSFHKFLGRLIKLTDLGDYFSDYFPMFILVPVLASMFGLYGKAKKLCGFADLLEDDEEDEGSAYGTGSWREGRALIDREVQGARDNTLGLSQRSGLISPPSERYRDEQPVPIARTGGPSAGRERQARPERPRPPVDEEISGNFFTDFADRVKNTFETSDFTFTRPKWMGGDDESSSSRGNASEEERPWTRIFGGGNEGRVRL</sequence>
<dbReference type="Proteomes" id="UP000799444">
    <property type="component" value="Unassembled WGS sequence"/>
</dbReference>
<feature type="transmembrane region" description="Helical" evidence="7">
    <location>
        <begin position="406"/>
        <end position="427"/>
    </location>
</feature>